<evidence type="ECO:0000256" key="7">
    <source>
        <dbReference type="ARBA" id="ARBA00022763"/>
    </source>
</evidence>
<name>A0A8J2RVB9_9CRUS</name>
<dbReference type="Pfam" id="PF23593">
    <property type="entry name" value="HEAT_ATR"/>
    <property type="match status" value="1"/>
</dbReference>
<evidence type="ECO:0000259" key="16">
    <source>
        <dbReference type="PROSITE" id="PS51190"/>
    </source>
</evidence>
<keyword evidence="5" id="KW-0808">Transferase</keyword>
<accession>A0A8J2RVB9</accession>
<feature type="domain" description="FATC" evidence="16">
    <location>
        <begin position="2514"/>
        <end position="2546"/>
    </location>
</feature>
<dbReference type="Pfam" id="PF00454">
    <property type="entry name" value="PI3_PI4_kinase"/>
    <property type="match status" value="1"/>
</dbReference>
<dbReference type="InterPro" id="IPR057564">
    <property type="entry name" value="HEAT_ATR"/>
</dbReference>
<evidence type="ECO:0000256" key="2">
    <source>
        <dbReference type="ARBA" id="ARBA00010769"/>
    </source>
</evidence>
<dbReference type="PROSITE" id="PS51189">
    <property type="entry name" value="FAT"/>
    <property type="match status" value="1"/>
</dbReference>
<dbReference type="InterPro" id="IPR056802">
    <property type="entry name" value="ATR-like_M-HEAT"/>
</dbReference>
<dbReference type="PROSITE" id="PS51190">
    <property type="entry name" value="FATC"/>
    <property type="match status" value="1"/>
</dbReference>
<dbReference type="GO" id="GO:0006281">
    <property type="term" value="P:DNA repair"/>
    <property type="evidence" value="ECO:0007669"/>
    <property type="project" value="UniProtKB-KW"/>
</dbReference>
<dbReference type="InterPro" id="IPR011990">
    <property type="entry name" value="TPR-like_helical_dom_sf"/>
</dbReference>
<dbReference type="CDD" id="cd00892">
    <property type="entry name" value="PIKKc_ATR"/>
    <property type="match status" value="1"/>
</dbReference>
<keyword evidence="6" id="KW-0547">Nucleotide-binding</keyword>
<keyword evidence="8" id="KW-0418">Kinase</keyword>
<dbReference type="InterPro" id="IPR016024">
    <property type="entry name" value="ARM-type_fold"/>
</dbReference>
<dbReference type="InterPro" id="IPR003152">
    <property type="entry name" value="FATC_dom"/>
</dbReference>
<dbReference type="EMBL" id="CAKKLH010000224">
    <property type="protein sequence ID" value="CAH0106610.1"/>
    <property type="molecule type" value="Genomic_DNA"/>
</dbReference>
<dbReference type="InterPro" id="IPR012993">
    <property type="entry name" value="UME"/>
</dbReference>
<dbReference type="GO" id="GO:0000077">
    <property type="term" value="P:DNA damage checkpoint signaling"/>
    <property type="evidence" value="ECO:0007669"/>
    <property type="project" value="TreeGrafter"/>
</dbReference>
<dbReference type="SUPFAM" id="SSF48371">
    <property type="entry name" value="ARM repeat"/>
    <property type="match status" value="2"/>
</dbReference>
<dbReference type="InterPro" id="IPR018936">
    <property type="entry name" value="PI3/4_kinase_CS"/>
</dbReference>
<keyword evidence="4" id="KW-0723">Serine/threonine-protein kinase</keyword>
<feature type="domain" description="PI3K/PI4K catalytic" evidence="14">
    <location>
        <begin position="2199"/>
        <end position="2511"/>
    </location>
</feature>
<dbReference type="Pfam" id="PF25030">
    <property type="entry name" value="M-HEAT_ATR"/>
    <property type="match status" value="1"/>
</dbReference>
<evidence type="ECO:0000256" key="6">
    <source>
        <dbReference type="ARBA" id="ARBA00022741"/>
    </source>
</evidence>
<dbReference type="PROSITE" id="PS00916">
    <property type="entry name" value="PI3_4_KINASE_2"/>
    <property type="match status" value="1"/>
</dbReference>
<dbReference type="PANTHER" id="PTHR11139:SF69">
    <property type="entry name" value="SERINE_THREONINE-PROTEIN KINASE ATR"/>
    <property type="match status" value="1"/>
</dbReference>
<keyword evidence="9" id="KW-0067">ATP-binding</keyword>
<dbReference type="GO" id="GO:0005524">
    <property type="term" value="F:ATP binding"/>
    <property type="evidence" value="ECO:0007669"/>
    <property type="project" value="UniProtKB-KW"/>
</dbReference>
<dbReference type="GO" id="GO:0005634">
    <property type="term" value="C:nucleus"/>
    <property type="evidence" value="ECO:0007669"/>
    <property type="project" value="UniProtKB-SubCell"/>
</dbReference>
<dbReference type="PANTHER" id="PTHR11139">
    <property type="entry name" value="ATAXIA TELANGIECTASIA MUTATED ATM -RELATED"/>
    <property type="match status" value="1"/>
</dbReference>
<sequence length="2546" mass="289704">MEQSQKTTTMEIPVENSASDHVSAVSNYRKMMAMPALKILADLDHSEKSFDVLMSVMDRCCRQPNNQGVFIGCGDDDKEHNLAFAYTKWFLGRFAIIFTRKSYMKAFSPFIELNVKILNLFRDKEPAQFTAIVNEYANLLKELVGIVSQQSTEEVCNRIFKLKSFVLEEPVTLAADCLLKMDGLQLNSLLECSLLQNNITKIFALSADGILQYNHQLCDKLVCILLDQLNYGGVDTFKATLDCLGKIMIHDYPAKVLEVFLSYVYRLVNLLIDKNNDLWVGVSEESFAEIVIALSDCLSRLSSPYGLNNVSNHQYLRLISFILTHEQFHQPALLPNLLQSMLSALQKFTCPETIYLCRFTPDLWIQLLKHSKAAIPSMLIILQSEMTPGDCPMEVDEPPSAKRLKVDFLQPSTASCLWEQLKNRWNQILDQQTASQPIDMSDVTALIRIAILGVKLKLKWREMNSVLDEADFEKLNGKICQILLTNEINDQDMDSWMDIICEYLASVIPLTYAGIDKNVSIAWFALSSLPWLSAVSESCDLDAKWIQTSRKFKSSLLKRQSSFANCFVKFPVAFFKPWAVDIGLKILDIEFLQADAEALIPSLPWIVRHSKSFRESITHCLTTILASGSREEIRELTRNGADLVCALSGKMNVVNNPEDGLSLRCIHNFDNLATSLKVSIVPEDMALFFLEFVFDENDISLLHRVDLFRSVLYHSARTDALRLSIIKKLHKVAQISVDKNLPSLQRAIIKCTAVLVQFWKETVMPDCFHVLFKILLLSADVPPVTCWTSSTIKDIASKLNTTSETLFQRHVTIVCDALLSNPDLEWRNGFLSLAPEIFMSSSQTISNAHQWLILLIPTLIPRLVVERAKAPSPFFEEICIQMNKSQSELIVKYFSDIYVHLLLNCDSSEQSTVTSYLERTTRLKLAQLRAPNFQSVHNDLLIQLHSQRDRVLNALRVFADDDKSIGSSTSAVKSRGQTKSGDSPGDYLRPRFLGVLVHLDSVLLSKIISDKIKIEALSSLPDLLHLMGAENIIAVRLKVLATLRTALQLTDEPFPQLNASAWDAFVRILGVQELGPLVSQIAVSVLPLHASCAEQIRSILYYIVVDNAETLKEHLKDLHFLPELPGLEDIVYSLKKTCITNSSIPEQLSLLMRNISHEDFDVRMQSLMHLKSIVKKNFDIIQQLIMGTNDTSEAVLTRLISALLKGCSVREDELLLLYGKCFGYLGGVDPGRLTFSDQYHGDSSSYTVTLIDDDFTFHLLGLLARSFLAPRNSQTLSILSFTIQQILKIYNSEDDSSKLFETPLWNRLPEQLRVAFSPLTNSRYVLKHQTETGPAPFPVYRSATGKSYGNWLYHWTVELIRKVTHPLAQQIFNACLPTLRRDININLYLLPYVVITALWNNPAEESARICEEIMAVLTDRGLQRSPRRMMKRYSSSASATDLSSQGSGPKDSADANLHQSSMQGIFHLLDHLKKWLKQKLNNHRNSKKDRSISLTLDKEYKVVQELVDNIPNDLLARAAYQCQAYPRAILHLEAHLKANPIQLRDQLGFLQKLYVAMDEPDGVAGVCAIRDQEPSLEENITAYEATGRLQDAFSCYERISQREDCSLEFYQGMLRCLLNLDLPQGALTMANGLLQNCPDWRRNLDDYRSECCWRLGQWDMLEDVVQPYNLTSSNTDASVGWGVGIGQALLATKTNDLQKMESYLRSVRLKQMRVISAVNLERNSYPRAYENFVNLHILSEMESAVSLLDSSLISKENAFRARFSELLTNWNQRLDGVQASVRYTEPILNVRRVVLKLIGQQVEAKQPSLMEDIEVEIGKSWLVSARLARKAAHFQRAHILQLVASTSPCPPLAIYMEQAKLHWAKGEQDQAITVLKRGIEKRFPDLQAVQLEAARLQPNKLTSDILECLKAKLLLARYYDETGHADMNTIIKYYKEVTEISRTWEEGFFRLAGYYDALYTSYDGNKEYHLDMARYIITNLGRSMIYGSQFIYQAMPRMLSLWMELGTMEAENPKIFKSSNNKVKMPDVTKAIDSVHEKIPAYKFLTAFPQLISRICHPHPDVAALLRRIIAKTLLAHSQQCMWMMISVLKSSYSVRAKRCREIIDMAASTQPSLRSFFSDATVLADRLVELANKPVEDGVMVLSVEKAFKSLPKLLSQPQFSKIMVPLQWMMTVTLPTTPGENLEHNPFPRDPVYIIGVEDTVEVMHSLQKPKKISIRGSDGKLYVFLCKPQDDLRKDFRLMEFNQLINRYLVRDPDSRKRNLHIRTYGVIPLNEDCGLIEWIPNLIGLRLVINRIYRDKGCLMSNTELRKRTPHVRDTLLRKRELFEKEILPRFPSVFGEWFLSTFPDPQDWFSARLSYVRTTAVMSMVGFIVGLGDRHGENILFDAVCGDAVHVDFSCLFNKGLSFEWPEQVPFRLTHNMIEAMGATGIEGSFRKCCEVTLRVLRQEIDTLLSVLKPFVHDPLVEWSKKNVNKGRSELPEIKNEQAMEHVENIKMRLQGYFQQPNSKNKMRYRLSVEGQVNQLIAEATSLDNLCQMYIGWAAYM</sequence>
<evidence type="ECO:0000256" key="10">
    <source>
        <dbReference type="ARBA" id="ARBA00023204"/>
    </source>
</evidence>
<evidence type="ECO:0000256" key="4">
    <source>
        <dbReference type="ARBA" id="ARBA00022527"/>
    </source>
</evidence>
<dbReference type="FunFam" id="1.10.1070.11:FF:000021">
    <property type="entry name" value="Serine/threonine-protein kinase ATR, putative"/>
    <property type="match status" value="1"/>
</dbReference>
<dbReference type="GO" id="GO:0004674">
    <property type="term" value="F:protein serine/threonine kinase activity"/>
    <property type="evidence" value="ECO:0007669"/>
    <property type="project" value="UniProtKB-KW"/>
</dbReference>
<evidence type="ECO:0000313" key="18">
    <source>
        <dbReference type="Proteomes" id="UP000789390"/>
    </source>
</evidence>
<evidence type="ECO:0000256" key="13">
    <source>
        <dbReference type="SAM" id="MobiDB-lite"/>
    </source>
</evidence>
<protein>
    <recommendedName>
        <fullName evidence="12">Serine/threonine-protein kinase ATR</fullName>
        <ecNumber evidence="3">2.7.11.1</ecNumber>
    </recommendedName>
</protein>
<dbReference type="FunFam" id="3.30.1010.10:FF:000011">
    <property type="entry name" value="serine/threonine-protein kinase ATR"/>
    <property type="match status" value="1"/>
</dbReference>
<gene>
    <name evidence="17" type="ORF">DGAL_LOCUS9767</name>
</gene>
<dbReference type="InterPro" id="IPR014009">
    <property type="entry name" value="PIK_FAT"/>
</dbReference>
<dbReference type="Pfam" id="PF08064">
    <property type="entry name" value="UME"/>
    <property type="match status" value="1"/>
</dbReference>
<evidence type="ECO:0000256" key="9">
    <source>
        <dbReference type="ARBA" id="ARBA00022840"/>
    </source>
</evidence>
<evidence type="ECO:0000256" key="1">
    <source>
        <dbReference type="ARBA" id="ARBA00004123"/>
    </source>
</evidence>
<evidence type="ECO:0000313" key="17">
    <source>
        <dbReference type="EMBL" id="CAH0106610.1"/>
    </source>
</evidence>
<dbReference type="Pfam" id="PF02260">
    <property type="entry name" value="FATC"/>
    <property type="match status" value="1"/>
</dbReference>
<evidence type="ECO:0000256" key="8">
    <source>
        <dbReference type="ARBA" id="ARBA00022777"/>
    </source>
</evidence>
<dbReference type="InterPro" id="IPR003151">
    <property type="entry name" value="PIK-rel_kinase_FAT"/>
</dbReference>
<dbReference type="Gene3D" id="3.30.1010.10">
    <property type="entry name" value="Phosphatidylinositol 3-kinase Catalytic Subunit, Chain A, domain 4"/>
    <property type="match status" value="1"/>
</dbReference>
<keyword evidence="11" id="KW-0539">Nucleus</keyword>
<evidence type="ECO:0000259" key="15">
    <source>
        <dbReference type="PROSITE" id="PS51189"/>
    </source>
</evidence>
<dbReference type="InterPro" id="IPR050517">
    <property type="entry name" value="DDR_Repair_Kinase"/>
</dbReference>
<dbReference type="InterPro" id="IPR011009">
    <property type="entry name" value="Kinase-like_dom_sf"/>
</dbReference>
<feature type="region of interest" description="Disordered" evidence="13">
    <location>
        <begin position="1426"/>
        <end position="1455"/>
    </location>
</feature>
<evidence type="ECO:0000256" key="5">
    <source>
        <dbReference type="ARBA" id="ARBA00022679"/>
    </source>
</evidence>
<evidence type="ECO:0000256" key="3">
    <source>
        <dbReference type="ARBA" id="ARBA00012513"/>
    </source>
</evidence>
<dbReference type="InterPro" id="IPR000403">
    <property type="entry name" value="PI3/4_kinase_cat_dom"/>
</dbReference>
<organism evidence="17 18">
    <name type="scientific">Daphnia galeata</name>
    <dbReference type="NCBI Taxonomy" id="27404"/>
    <lineage>
        <taxon>Eukaryota</taxon>
        <taxon>Metazoa</taxon>
        <taxon>Ecdysozoa</taxon>
        <taxon>Arthropoda</taxon>
        <taxon>Crustacea</taxon>
        <taxon>Branchiopoda</taxon>
        <taxon>Diplostraca</taxon>
        <taxon>Cladocera</taxon>
        <taxon>Anomopoda</taxon>
        <taxon>Daphniidae</taxon>
        <taxon>Daphnia</taxon>
    </lineage>
</organism>
<dbReference type="Proteomes" id="UP000789390">
    <property type="component" value="Unassembled WGS sequence"/>
</dbReference>
<dbReference type="Pfam" id="PF02259">
    <property type="entry name" value="FAT"/>
    <property type="match status" value="1"/>
</dbReference>
<feature type="compositionally biased region" description="Low complexity" evidence="13">
    <location>
        <begin position="1434"/>
        <end position="1447"/>
    </location>
</feature>
<feature type="domain" description="FAT" evidence="15">
    <location>
        <begin position="1514"/>
        <end position="2091"/>
    </location>
</feature>
<dbReference type="SMART" id="SM01343">
    <property type="entry name" value="FATC"/>
    <property type="match status" value="1"/>
</dbReference>
<comment type="subcellular location">
    <subcellularLocation>
        <location evidence="1">Nucleus</location>
    </subcellularLocation>
</comment>
<dbReference type="SMART" id="SM00146">
    <property type="entry name" value="PI3Kc"/>
    <property type="match status" value="1"/>
</dbReference>
<keyword evidence="7" id="KW-0227">DNA damage</keyword>
<comment type="caution">
    <text evidence="17">The sequence shown here is derived from an EMBL/GenBank/DDBJ whole genome shotgun (WGS) entry which is preliminary data.</text>
</comment>
<reference evidence="17" key="1">
    <citation type="submission" date="2021-11" db="EMBL/GenBank/DDBJ databases">
        <authorList>
            <person name="Schell T."/>
        </authorList>
    </citation>
    <scope>NUCLEOTIDE SEQUENCE</scope>
    <source>
        <strain evidence="17">M5</strain>
    </source>
</reference>
<dbReference type="Gene3D" id="1.10.1070.11">
    <property type="entry name" value="Phosphatidylinositol 3-/4-kinase, catalytic domain"/>
    <property type="match status" value="1"/>
</dbReference>
<dbReference type="GO" id="GO:0005694">
    <property type="term" value="C:chromosome"/>
    <property type="evidence" value="ECO:0007669"/>
    <property type="project" value="TreeGrafter"/>
</dbReference>
<dbReference type="InterPro" id="IPR036940">
    <property type="entry name" value="PI3/4_kinase_cat_sf"/>
</dbReference>
<dbReference type="GO" id="GO:0000723">
    <property type="term" value="P:telomere maintenance"/>
    <property type="evidence" value="ECO:0007669"/>
    <property type="project" value="TreeGrafter"/>
</dbReference>
<dbReference type="SMART" id="SM00802">
    <property type="entry name" value="UME"/>
    <property type="match status" value="1"/>
</dbReference>
<proteinExistence type="inferred from homology"/>
<dbReference type="PROSITE" id="PS50290">
    <property type="entry name" value="PI3_4_KINASE_3"/>
    <property type="match status" value="1"/>
</dbReference>
<evidence type="ECO:0000256" key="12">
    <source>
        <dbReference type="ARBA" id="ARBA00024420"/>
    </source>
</evidence>
<keyword evidence="18" id="KW-1185">Reference proteome</keyword>
<keyword evidence="10" id="KW-0234">DNA repair</keyword>
<evidence type="ECO:0000256" key="11">
    <source>
        <dbReference type="ARBA" id="ARBA00023242"/>
    </source>
</evidence>
<dbReference type="EC" id="2.7.11.1" evidence="3"/>
<evidence type="ECO:0000259" key="14">
    <source>
        <dbReference type="PROSITE" id="PS50290"/>
    </source>
</evidence>
<comment type="similarity">
    <text evidence="2">Belongs to the PI3/PI4-kinase family. ATM subfamily.</text>
</comment>
<dbReference type="OrthoDB" id="381190at2759"/>
<dbReference type="Gene3D" id="1.25.40.10">
    <property type="entry name" value="Tetratricopeptide repeat domain"/>
    <property type="match status" value="1"/>
</dbReference>
<dbReference type="SUPFAM" id="SSF56112">
    <property type="entry name" value="Protein kinase-like (PK-like)"/>
    <property type="match status" value="1"/>
</dbReference>